<dbReference type="EMBL" id="JBHUHX010000025">
    <property type="protein sequence ID" value="MFD2112413.1"/>
    <property type="molecule type" value="Genomic_DNA"/>
</dbReference>
<accession>A0ABW4Y8U8</accession>
<dbReference type="Proteomes" id="UP001597337">
    <property type="component" value="Unassembled WGS sequence"/>
</dbReference>
<organism evidence="1 2">
    <name type="scientific">Thiorhodococcus fuscus</name>
    <dbReference type="NCBI Taxonomy" id="527200"/>
    <lineage>
        <taxon>Bacteria</taxon>
        <taxon>Pseudomonadati</taxon>
        <taxon>Pseudomonadota</taxon>
        <taxon>Gammaproteobacteria</taxon>
        <taxon>Chromatiales</taxon>
        <taxon>Chromatiaceae</taxon>
        <taxon>Thiorhodococcus</taxon>
    </lineage>
</organism>
<evidence type="ECO:0000313" key="1">
    <source>
        <dbReference type="EMBL" id="MFD2112413.1"/>
    </source>
</evidence>
<proteinExistence type="predicted"/>
<gene>
    <name evidence="1" type="ORF">ACFSJC_11225</name>
</gene>
<dbReference type="RefSeq" id="WP_386026679.1">
    <property type="nucleotide sequence ID" value="NZ_JBHUHX010000025.1"/>
</dbReference>
<evidence type="ECO:0000313" key="2">
    <source>
        <dbReference type="Proteomes" id="UP001597337"/>
    </source>
</evidence>
<protein>
    <submittedName>
        <fullName evidence="1">Uncharacterized protein</fullName>
    </submittedName>
</protein>
<reference evidence="2" key="1">
    <citation type="journal article" date="2019" name="Int. J. Syst. Evol. Microbiol.">
        <title>The Global Catalogue of Microorganisms (GCM) 10K type strain sequencing project: providing services to taxonomists for standard genome sequencing and annotation.</title>
        <authorList>
            <consortium name="The Broad Institute Genomics Platform"/>
            <consortium name="The Broad Institute Genome Sequencing Center for Infectious Disease"/>
            <person name="Wu L."/>
            <person name="Ma J."/>
        </authorList>
    </citation>
    <scope>NUCLEOTIDE SEQUENCE [LARGE SCALE GENOMIC DNA]</scope>
    <source>
        <strain evidence="2">KACC 12597</strain>
    </source>
</reference>
<comment type="caution">
    <text evidence="1">The sequence shown here is derived from an EMBL/GenBank/DDBJ whole genome shotgun (WGS) entry which is preliminary data.</text>
</comment>
<name>A0ABW4Y8U8_9GAMM</name>
<keyword evidence="2" id="KW-1185">Reference proteome</keyword>
<sequence length="43" mass="4603">MKQSIAPNAVIPATGTGATNRLHRTARRGRSADMATARYAFNT</sequence>